<keyword evidence="11" id="KW-0407">Ion channel</keyword>
<dbReference type="SUPFAM" id="SSF53850">
    <property type="entry name" value="Periplasmic binding protein-like II"/>
    <property type="match status" value="1"/>
</dbReference>
<evidence type="ECO:0000256" key="11">
    <source>
        <dbReference type="ARBA" id="ARBA00023303"/>
    </source>
</evidence>
<evidence type="ECO:0000256" key="9">
    <source>
        <dbReference type="ARBA" id="ARBA00023180"/>
    </source>
</evidence>
<evidence type="ECO:0000256" key="5">
    <source>
        <dbReference type="ARBA" id="ARBA00022989"/>
    </source>
</evidence>
<dbReference type="PANTHER" id="PTHR42643">
    <property type="entry name" value="IONOTROPIC RECEPTOR 20A-RELATED"/>
    <property type="match status" value="1"/>
</dbReference>
<dbReference type="Gene3D" id="1.10.287.70">
    <property type="match status" value="1"/>
</dbReference>
<dbReference type="GO" id="GO:0005886">
    <property type="term" value="C:plasma membrane"/>
    <property type="evidence" value="ECO:0007669"/>
    <property type="project" value="UniProtKB-SubCell"/>
</dbReference>
<keyword evidence="10" id="KW-1071">Ligand-gated ion channel</keyword>
<gene>
    <name evidence="14" type="primary">AVEN_106369_1</name>
    <name evidence="14" type="ORF">NPIL_292591</name>
</gene>
<dbReference type="AlphaFoldDB" id="A0A8X6MB94"/>
<accession>A0A8X6MB94</accession>
<evidence type="ECO:0000313" key="15">
    <source>
        <dbReference type="Proteomes" id="UP000887013"/>
    </source>
</evidence>
<sequence length="410" mass="46466">MKSSYFPKKITLATIELGSIMTIKKVDNKYELGGVEGKLVQCLSEKLDFEIEVLLSPDDEIVSDLGNGTYGGIVGVLQRGEADMGVLGLTISEEVSEAVDFSVPISTLEVTFLTKEPGEMPKVSAFAYPFSLDVWFLYAFMILVATILFQRIMFRNATLLGSFLSVLGSIASQAMENVRETPWRRVLFGLWLATATVMPFFYNTSFLSFLTMPEKVPVPRTFKELSDAVLSGKYKCLTPKEAVHTDLLRASTNEYMVKLGEIIEKNNWLYSYAEQFTDHLDDPVAVLIAKKVFKILVGSPPYVSVKVSDDYLGVWHTAINWRKGFCCRERVDEVLYRLVNSGLYEKWLDDSAFLGKLYKRLEVKHEEPEMQLTLEDLKMAFFALFIGLALSFLAFLAEQLIPRRFDIFYS</sequence>
<feature type="domain" description="Ionotropic glutamate receptor L-glutamate and glycine-binding" evidence="13">
    <location>
        <begin position="23"/>
        <end position="117"/>
    </location>
</feature>
<feature type="transmembrane region" description="Helical" evidence="12">
    <location>
        <begin position="187"/>
        <end position="210"/>
    </location>
</feature>
<evidence type="ECO:0000256" key="12">
    <source>
        <dbReference type="SAM" id="Phobius"/>
    </source>
</evidence>
<dbReference type="InterPro" id="IPR052192">
    <property type="entry name" value="Insect_Ionotropic_Sensory_Rcpt"/>
</dbReference>
<keyword evidence="9" id="KW-0325">Glycoprotein</keyword>
<keyword evidence="6" id="KW-0406">Ion transport</keyword>
<evidence type="ECO:0000256" key="1">
    <source>
        <dbReference type="ARBA" id="ARBA00004651"/>
    </source>
</evidence>
<dbReference type="EMBL" id="BMAW01090162">
    <property type="protein sequence ID" value="GFS43331.1"/>
    <property type="molecule type" value="Genomic_DNA"/>
</dbReference>
<dbReference type="PANTHER" id="PTHR42643:SF38">
    <property type="entry name" value="IONOTROPIC RECEPTOR 100A"/>
    <property type="match status" value="1"/>
</dbReference>
<evidence type="ECO:0000256" key="10">
    <source>
        <dbReference type="ARBA" id="ARBA00023286"/>
    </source>
</evidence>
<keyword evidence="7 12" id="KW-0472">Membrane</keyword>
<name>A0A8X6MB94_NEPPI</name>
<dbReference type="Proteomes" id="UP000887013">
    <property type="component" value="Unassembled WGS sequence"/>
</dbReference>
<feature type="transmembrane region" description="Helical" evidence="12">
    <location>
        <begin position="156"/>
        <end position="175"/>
    </location>
</feature>
<evidence type="ECO:0000259" key="13">
    <source>
        <dbReference type="Pfam" id="PF10613"/>
    </source>
</evidence>
<evidence type="ECO:0000256" key="6">
    <source>
        <dbReference type="ARBA" id="ARBA00023065"/>
    </source>
</evidence>
<keyword evidence="4 12" id="KW-0812">Transmembrane</keyword>
<dbReference type="InterPro" id="IPR019594">
    <property type="entry name" value="Glu/Gly-bd"/>
</dbReference>
<keyword evidence="3" id="KW-1003">Cell membrane</keyword>
<keyword evidence="2" id="KW-0813">Transport</keyword>
<keyword evidence="8" id="KW-0675">Receptor</keyword>
<evidence type="ECO:0000256" key="7">
    <source>
        <dbReference type="ARBA" id="ARBA00023136"/>
    </source>
</evidence>
<keyword evidence="15" id="KW-1185">Reference proteome</keyword>
<reference evidence="14" key="1">
    <citation type="submission" date="2020-08" db="EMBL/GenBank/DDBJ databases">
        <title>Multicomponent nature underlies the extraordinary mechanical properties of spider dragline silk.</title>
        <authorList>
            <person name="Kono N."/>
            <person name="Nakamura H."/>
            <person name="Mori M."/>
            <person name="Yoshida Y."/>
            <person name="Ohtoshi R."/>
            <person name="Malay A.D."/>
            <person name="Moran D.A.P."/>
            <person name="Tomita M."/>
            <person name="Numata K."/>
            <person name="Arakawa K."/>
        </authorList>
    </citation>
    <scope>NUCLEOTIDE SEQUENCE</scope>
</reference>
<feature type="transmembrane region" description="Helical" evidence="12">
    <location>
        <begin position="126"/>
        <end position="149"/>
    </location>
</feature>
<evidence type="ECO:0000256" key="2">
    <source>
        <dbReference type="ARBA" id="ARBA00022448"/>
    </source>
</evidence>
<comment type="caution">
    <text evidence="14">The sequence shown here is derived from an EMBL/GenBank/DDBJ whole genome shotgun (WGS) entry which is preliminary data.</text>
</comment>
<feature type="transmembrane region" description="Helical" evidence="12">
    <location>
        <begin position="380"/>
        <end position="401"/>
    </location>
</feature>
<evidence type="ECO:0000256" key="4">
    <source>
        <dbReference type="ARBA" id="ARBA00022692"/>
    </source>
</evidence>
<organism evidence="14 15">
    <name type="scientific">Nephila pilipes</name>
    <name type="common">Giant wood spider</name>
    <name type="synonym">Nephila maculata</name>
    <dbReference type="NCBI Taxonomy" id="299642"/>
    <lineage>
        <taxon>Eukaryota</taxon>
        <taxon>Metazoa</taxon>
        <taxon>Ecdysozoa</taxon>
        <taxon>Arthropoda</taxon>
        <taxon>Chelicerata</taxon>
        <taxon>Arachnida</taxon>
        <taxon>Araneae</taxon>
        <taxon>Araneomorphae</taxon>
        <taxon>Entelegynae</taxon>
        <taxon>Araneoidea</taxon>
        <taxon>Nephilidae</taxon>
        <taxon>Nephila</taxon>
    </lineage>
</organism>
<dbReference type="GO" id="GO:0015276">
    <property type="term" value="F:ligand-gated monoatomic ion channel activity"/>
    <property type="evidence" value="ECO:0007669"/>
    <property type="project" value="InterPro"/>
</dbReference>
<dbReference type="Pfam" id="PF10613">
    <property type="entry name" value="Lig_chan-Glu_bd"/>
    <property type="match status" value="1"/>
</dbReference>
<comment type="subcellular location">
    <subcellularLocation>
        <location evidence="1">Cell membrane</location>
        <topology evidence="1">Multi-pass membrane protein</topology>
    </subcellularLocation>
</comment>
<evidence type="ECO:0000256" key="8">
    <source>
        <dbReference type="ARBA" id="ARBA00023170"/>
    </source>
</evidence>
<dbReference type="OrthoDB" id="6117597at2759"/>
<evidence type="ECO:0000313" key="14">
    <source>
        <dbReference type="EMBL" id="GFS43331.1"/>
    </source>
</evidence>
<keyword evidence="5 12" id="KW-1133">Transmembrane helix</keyword>
<evidence type="ECO:0000256" key="3">
    <source>
        <dbReference type="ARBA" id="ARBA00022475"/>
    </source>
</evidence>
<dbReference type="Gene3D" id="3.40.190.10">
    <property type="entry name" value="Periplasmic binding protein-like II"/>
    <property type="match status" value="1"/>
</dbReference>
<proteinExistence type="predicted"/>
<protein>
    <submittedName>
        <fullName evidence="14">Lig_chan-Glu_bd domain-containing protein</fullName>
    </submittedName>
</protein>